<keyword evidence="2" id="KW-1185">Reference proteome</keyword>
<reference evidence="1" key="1">
    <citation type="submission" date="2020-06" db="EMBL/GenBank/DDBJ databases">
        <authorList>
            <person name="Li T."/>
            <person name="Hu X."/>
            <person name="Zhang T."/>
            <person name="Song X."/>
            <person name="Zhang H."/>
            <person name="Dai N."/>
            <person name="Sheng W."/>
            <person name="Hou X."/>
            <person name="Wei L."/>
        </authorList>
    </citation>
    <scope>NUCLEOTIDE SEQUENCE</scope>
    <source>
        <strain evidence="1">3651</strain>
        <tissue evidence="1">Leaf</tissue>
    </source>
</reference>
<evidence type="ECO:0000313" key="1">
    <source>
        <dbReference type="EMBL" id="KAK4422675.1"/>
    </source>
</evidence>
<accession>A0AAE2CHV1</accession>
<reference evidence="1" key="2">
    <citation type="journal article" date="2024" name="Plant">
        <title>Genomic evolution and insights into agronomic trait innovations of Sesamum species.</title>
        <authorList>
            <person name="Miao H."/>
            <person name="Wang L."/>
            <person name="Qu L."/>
            <person name="Liu H."/>
            <person name="Sun Y."/>
            <person name="Le M."/>
            <person name="Wang Q."/>
            <person name="Wei S."/>
            <person name="Zheng Y."/>
            <person name="Lin W."/>
            <person name="Duan Y."/>
            <person name="Cao H."/>
            <person name="Xiong S."/>
            <person name="Wang X."/>
            <person name="Wei L."/>
            <person name="Li C."/>
            <person name="Ma Q."/>
            <person name="Ju M."/>
            <person name="Zhao R."/>
            <person name="Li G."/>
            <person name="Mu C."/>
            <person name="Tian Q."/>
            <person name="Mei H."/>
            <person name="Zhang T."/>
            <person name="Gao T."/>
            <person name="Zhang H."/>
        </authorList>
    </citation>
    <scope>NUCLEOTIDE SEQUENCE</scope>
    <source>
        <strain evidence="1">3651</strain>
    </source>
</reference>
<evidence type="ECO:0000313" key="2">
    <source>
        <dbReference type="Proteomes" id="UP001293254"/>
    </source>
</evidence>
<organism evidence="1 2">
    <name type="scientific">Sesamum alatum</name>
    <dbReference type="NCBI Taxonomy" id="300844"/>
    <lineage>
        <taxon>Eukaryota</taxon>
        <taxon>Viridiplantae</taxon>
        <taxon>Streptophyta</taxon>
        <taxon>Embryophyta</taxon>
        <taxon>Tracheophyta</taxon>
        <taxon>Spermatophyta</taxon>
        <taxon>Magnoliopsida</taxon>
        <taxon>eudicotyledons</taxon>
        <taxon>Gunneridae</taxon>
        <taxon>Pentapetalae</taxon>
        <taxon>asterids</taxon>
        <taxon>lamiids</taxon>
        <taxon>Lamiales</taxon>
        <taxon>Pedaliaceae</taxon>
        <taxon>Sesamum</taxon>
    </lineage>
</organism>
<gene>
    <name evidence="1" type="ORF">Salat_1850000</name>
</gene>
<sequence length="107" mass="11845">MLNYQFNRGSRGGNMWVYGLSSCGGWVLVRDGSCIVKYICTSVCGISFMAAGMVSEIRHWAWIGNCDSSRSKNTRCSSSEPRPKGERLLLLIKTGFILALAVFHDMS</sequence>
<dbReference type="Proteomes" id="UP001293254">
    <property type="component" value="Unassembled WGS sequence"/>
</dbReference>
<dbReference type="EMBL" id="JACGWO010000007">
    <property type="protein sequence ID" value="KAK4422675.1"/>
    <property type="molecule type" value="Genomic_DNA"/>
</dbReference>
<proteinExistence type="predicted"/>
<protein>
    <submittedName>
        <fullName evidence="1">Uncharacterized protein</fullName>
    </submittedName>
</protein>
<comment type="caution">
    <text evidence="1">The sequence shown here is derived from an EMBL/GenBank/DDBJ whole genome shotgun (WGS) entry which is preliminary data.</text>
</comment>
<name>A0AAE2CHV1_9LAMI</name>
<dbReference type="AlphaFoldDB" id="A0AAE2CHV1"/>